<dbReference type="OrthoDB" id="9801824at2"/>
<reference evidence="1 2" key="1">
    <citation type="submission" date="2019-07" db="EMBL/GenBank/DDBJ databases">
        <title>Whole genome shotgun sequence of Vibrio superstes NBRC 103154.</title>
        <authorList>
            <person name="Hosoyama A."/>
            <person name="Uohara A."/>
            <person name="Ohji S."/>
            <person name="Ichikawa N."/>
        </authorList>
    </citation>
    <scope>NUCLEOTIDE SEQUENCE [LARGE SCALE GENOMIC DNA]</scope>
    <source>
        <strain evidence="1 2">NBRC 103154</strain>
    </source>
</reference>
<evidence type="ECO:0000313" key="2">
    <source>
        <dbReference type="Proteomes" id="UP000321113"/>
    </source>
</evidence>
<evidence type="ECO:0008006" key="3">
    <source>
        <dbReference type="Google" id="ProtNLM"/>
    </source>
</evidence>
<dbReference type="Pfam" id="PF04250">
    <property type="entry name" value="DUF429"/>
    <property type="match status" value="1"/>
</dbReference>
<dbReference type="Proteomes" id="UP000321113">
    <property type="component" value="Unassembled WGS sequence"/>
</dbReference>
<dbReference type="PIRSF" id="PIRSF018008">
    <property type="entry name" value="UCP018008"/>
    <property type="match status" value="1"/>
</dbReference>
<evidence type="ECO:0000313" key="1">
    <source>
        <dbReference type="EMBL" id="GEM78506.1"/>
    </source>
</evidence>
<dbReference type="RefSeq" id="WP_119010969.1">
    <property type="nucleotide sequence ID" value="NZ_BJXK01000003.1"/>
</dbReference>
<name>A0A511QNJ9_9VIBR</name>
<organism evidence="1 2">
    <name type="scientific">Vibrio superstes NBRC 103154</name>
    <dbReference type="NCBI Taxonomy" id="1219062"/>
    <lineage>
        <taxon>Bacteria</taxon>
        <taxon>Pseudomonadati</taxon>
        <taxon>Pseudomonadota</taxon>
        <taxon>Gammaproteobacteria</taxon>
        <taxon>Vibrionales</taxon>
        <taxon>Vibrionaceae</taxon>
        <taxon>Vibrio</taxon>
    </lineage>
</organism>
<comment type="caution">
    <text evidence="1">The sequence shown here is derived from an EMBL/GenBank/DDBJ whole genome shotgun (WGS) entry which is preliminary data.</text>
</comment>
<keyword evidence="2" id="KW-1185">Reference proteome</keyword>
<dbReference type="InterPro" id="IPR008306">
    <property type="entry name" value="UCP018008"/>
</dbReference>
<proteinExistence type="predicted"/>
<dbReference type="EMBL" id="BJXK01000003">
    <property type="protein sequence ID" value="GEM78506.1"/>
    <property type="molecule type" value="Genomic_DNA"/>
</dbReference>
<protein>
    <recommendedName>
        <fullName evidence="3">DUF429 domain-containing protein</fullName>
    </recommendedName>
</protein>
<gene>
    <name evidence="1" type="ORF">VSU01S_07510</name>
</gene>
<dbReference type="AlphaFoldDB" id="A0A511QNJ9"/>
<accession>A0A511QNJ9</accession>
<dbReference type="InterPro" id="IPR007362">
    <property type="entry name" value="DUF429"/>
</dbReference>
<sequence>MKLAGIDLAWHSEKNPSAIAIGTLSGKNLILDQLEPAIFGMSRILEILKNQNELWGVAIDAPLIIENQTGQRVCEKSLSRDYGSRKASCHTSNKSLYPEAMSVNLSSSLKSQGFQHLSSDRWQIECYPHPAIIECFGLTERLAYKKGKVADKKSGQVELANFILALEKSSILSLQLPTQIKMLLSDSYINSLKGTDLKNNEDALDAIVCLYIAGLYQLKVSSVTYGDTEHGYIWVPLQKCI</sequence>